<evidence type="ECO:0008006" key="3">
    <source>
        <dbReference type="Google" id="ProtNLM"/>
    </source>
</evidence>
<dbReference type="InterPro" id="IPR025048">
    <property type="entry name" value="DUF3987"/>
</dbReference>
<dbReference type="RefSeq" id="WP_115167880.1">
    <property type="nucleotide sequence ID" value="NZ_CP077317.1"/>
</dbReference>
<gene>
    <name evidence="1" type="ORF">NCTC11801_03766</name>
</gene>
<accession>A0A379FVA7</accession>
<organism evidence="1 2">
    <name type="scientific">Providencia rettgeri</name>
    <dbReference type="NCBI Taxonomy" id="587"/>
    <lineage>
        <taxon>Bacteria</taxon>
        <taxon>Pseudomonadati</taxon>
        <taxon>Pseudomonadota</taxon>
        <taxon>Gammaproteobacteria</taxon>
        <taxon>Enterobacterales</taxon>
        <taxon>Morganellaceae</taxon>
        <taxon>Providencia</taxon>
    </lineage>
</organism>
<evidence type="ECO:0000313" key="2">
    <source>
        <dbReference type="Proteomes" id="UP000254208"/>
    </source>
</evidence>
<dbReference type="EMBL" id="UGTZ01000001">
    <property type="protein sequence ID" value="SUC32764.1"/>
    <property type="molecule type" value="Genomic_DNA"/>
</dbReference>
<protein>
    <recommendedName>
        <fullName evidence="3">DUF3987 domain-containing protein</fullName>
    </recommendedName>
</protein>
<evidence type="ECO:0000313" key="1">
    <source>
        <dbReference type="EMBL" id="SUC32764.1"/>
    </source>
</evidence>
<name>A0A379FVA7_PRORE</name>
<reference evidence="1 2" key="1">
    <citation type="submission" date="2018-06" db="EMBL/GenBank/DDBJ databases">
        <authorList>
            <consortium name="Pathogen Informatics"/>
            <person name="Doyle S."/>
        </authorList>
    </citation>
    <scope>NUCLEOTIDE SEQUENCE [LARGE SCALE GENOMIC DNA]</scope>
    <source>
        <strain evidence="1 2">NCTC11801</strain>
    </source>
</reference>
<dbReference type="AlphaFoldDB" id="A0A379FVA7"/>
<sequence>MNKNTFPIDALPKIIKDAINEVHKNTQAPIPLIAVSALGVMSLACQNQINVLRYNNDSMPVSLFFLTLAESGERKSTVDKLFMKPIYQMEAELNQKYQTEMSAYRHDKKLFDLKKKSLSKLINTAYQKGNDLSDFEAQFKVLSNSEPKEPILYKFCFNDATPQAIKDHLSKGSNSIGLMSDEAGVVFEGRALNELGFINKMWDGSPFSVSRKSEEDQYIKDARMTLSLMVQPTIFKEFIQKKGDKAKDIGFFARCLISQPASTQGYRIITDTTSYSEYLTKFHHRLTEILSLTTIQNRNRINIRYNLSLSDEAKAHWINTYNDIEKNLMESGTLYHHKEFGSKMAEHWLRLAAIIHYFSYDKKLISLDSLQSAGKLVHWFYLEQLKLFPANDEISVANRDADTLSVWLNNFFDKNNIKEINKNYIRQYGPNSLRDSKRLDKSLFILASRLEFFSKKKNKTTYIYRFDLNDLLQVKDGPSEYIPMMEAIGNQNYLNQDFTVKR</sequence>
<dbReference type="Pfam" id="PF13148">
    <property type="entry name" value="DUF3987"/>
    <property type="match status" value="1"/>
</dbReference>
<proteinExistence type="predicted"/>
<dbReference type="GeneID" id="93674399"/>
<dbReference type="Proteomes" id="UP000254208">
    <property type="component" value="Unassembled WGS sequence"/>
</dbReference>